<dbReference type="Proteomes" id="UP000769766">
    <property type="component" value="Unassembled WGS sequence"/>
</dbReference>
<dbReference type="NCBIfam" id="TIGR02595">
    <property type="entry name" value="PEP_CTERM"/>
    <property type="match status" value="1"/>
</dbReference>
<accession>A0A932G0Y0</accession>
<dbReference type="AlphaFoldDB" id="A0A932G0Y0"/>
<evidence type="ECO:0000313" key="3">
    <source>
        <dbReference type="Proteomes" id="UP000769766"/>
    </source>
</evidence>
<evidence type="ECO:0000313" key="2">
    <source>
        <dbReference type="EMBL" id="MBI2876790.1"/>
    </source>
</evidence>
<name>A0A932G0Y0_UNCTE</name>
<proteinExistence type="predicted"/>
<dbReference type="InterPro" id="IPR013424">
    <property type="entry name" value="Ice-binding_C"/>
</dbReference>
<protein>
    <submittedName>
        <fullName evidence="2">PEP-CTERM sorting domain-containing protein</fullName>
    </submittedName>
</protein>
<dbReference type="Pfam" id="PF07589">
    <property type="entry name" value="PEP-CTERM"/>
    <property type="match status" value="1"/>
</dbReference>
<evidence type="ECO:0000259" key="1">
    <source>
        <dbReference type="Pfam" id="PF07589"/>
    </source>
</evidence>
<sequence length="165" mass="17497">MPAVSWALSFDYVKTSVSGGFRYNFTLDNDLGTDLFEVFLDLPVAEGNLSDFLSPMGWGDGFGGSLPLFGPVTANSSFIEWFSELGSELPSGSSLTGFSFVSALEIAGPIRFSVNSNPNLGGLSSNSQPAPIPEPTTLVLMASGLAGMGYLRRRIFPSKTTPPRS</sequence>
<dbReference type="EMBL" id="JACPRF010000236">
    <property type="protein sequence ID" value="MBI2876790.1"/>
    <property type="molecule type" value="Genomic_DNA"/>
</dbReference>
<organism evidence="2 3">
    <name type="scientific">Tectimicrobiota bacterium</name>
    <dbReference type="NCBI Taxonomy" id="2528274"/>
    <lineage>
        <taxon>Bacteria</taxon>
        <taxon>Pseudomonadati</taxon>
        <taxon>Nitrospinota/Tectimicrobiota group</taxon>
        <taxon>Candidatus Tectimicrobiota</taxon>
    </lineage>
</organism>
<feature type="domain" description="Ice-binding protein C-terminal" evidence="1">
    <location>
        <begin position="131"/>
        <end position="154"/>
    </location>
</feature>
<reference evidence="2" key="1">
    <citation type="submission" date="2020-07" db="EMBL/GenBank/DDBJ databases">
        <title>Huge and variable diversity of episymbiotic CPR bacteria and DPANN archaea in groundwater ecosystems.</title>
        <authorList>
            <person name="He C.Y."/>
            <person name="Keren R."/>
            <person name="Whittaker M."/>
            <person name="Farag I.F."/>
            <person name="Doudna J."/>
            <person name="Cate J.H.D."/>
            <person name="Banfield J.F."/>
        </authorList>
    </citation>
    <scope>NUCLEOTIDE SEQUENCE</scope>
    <source>
        <strain evidence="2">NC_groundwater_672_Ag_B-0.1um_62_36</strain>
    </source>
</reference>
<comment type="caution">
    <text evidence="2">The sequence shown here is derived from an EMBL/GenBank/DDBJ whole genome shotgun (WGS) entry which is preliminary data.</text>
</comment>
<gene>
    <name evidence="2" type="ORF">HYY20_07905</name>
</gene>